<keyword evidence="2" id="KW-1185">Reference proteome</keyword>
<dbReference type="EMBL" id="QKKF02018868">
    <property type="protein sequence ID" value="RZF40227.1"/>
    <property type="molecule type" value="Genomic_DNA"/>
</dbReference>
<accession>A0A482X2W4</accession>
<sequence length="85" mass="9992">MNSRVKWLFTVSFFANLEHLDSREVTSHEREEAVRLYRRPLLERLLGNSCNVISSAYMTFNQLFTRGSNSQSQIANQHRQRSAFI</sequence>
<dbReference type="STRING" id="195883.A0A482X2W4"/>
<comment type="caution">
    <text evidence="1">The sequence shown here is derived from an EMBL/GenBank/DDBJ whole genome shotgun (WGS) entry which is preliminary data.</text>
</comment>
<dbReference type="SMR" id="A0A482X2W4"/>
<proteinExistence type="predicted"/>
<evidence type="ECO:0000313" key="2">
    <source>
        <dbReference type="Proteomes" id="UP000291343"/>
    </source>
</evidence>
<gene>
    <name evidence="1" type="ORF">LSTR_LSTR015834</name>
</gene>
<reference evidence="1 2" key="1">
    <citation type="journal article" date="2017" name="Gigascience">
        <title>Genome sequence of the small brown planthopper, Laodelphax striatellus.</title>
        <authorList>
            <person name="Zhu J."/>
            <person name="Jiang F."/>
            <person name="Wang X."/>
            <person name="Yang P."/>
            <person name="Bao Y."/>
            <person name="Zhao W."/>
            <person name="Wang W."/>
            <person name="Lu H."/>
            <person name="Wang Q."/>
            <person name="Cui N."/>
            <person name="Li J."/>
            <person name="Chen X."/>
            <person name="Luo L."/>
            <person name="Yu J."/>
            <person name="Kang L."/>
            <person name="Cui F."/>
        </authorList>
    </citation>
    <scope>NUCLEOTIDE SEQUENCE [LARGE SCALE GENOMIC DNA]</scope>
    <source>
        <strain evidence="1">Lst14</strain>
    </source>
</reference>
<dbReference type="Proteomes" id="UP000291343">
    <property type="component" value="Unassembled WGS sequence"/>
</dbReference>
<dbReference type="AlphaFoldDB" id="A0A482X2W4"/>
<evidence type="ECO:0000313" key="1">
    <source>
        <dbReference type="EMBL" id="RZF40227.1"/>
    </source>
</evidence>
<organism evidence="1 2">
    <name type="scientific">Laodelphax striatellus</name>
    <name type="common">Small brown planthopper</name>
    <name type="synonym">Delphax striatella</name>
    <dbReference type="NCBI Taxonomy" id="195883"/>
    <lineage>
        <taxon>Eukaryota</taxon>
        <taxon>Metazoa</taxon>
        <taxon>Ecdysozoa</taxon>
        <taxon>Arthropoda</taxon>
        <taxon>Hexapoda</taxon>
        <taxon>Insecta</taxon>
        <taxon>Pterygota</taxon>
        <taxon>Neoptera</taxon>
        <taxon>Paraneoptera</taxon>
        <taxon>Hemiptera</taxon>
        <taxon>Auchenorrhyncha</taxon>
        <taxon>Fulgoroidea</taxon>
        <taxon>Delphacidae</taxon>
        <taxon>Criomorphinae</taxon>
        <taxon>Laodelphax</taxon>
    </lineage>
</organism>
<dbReference type="InParanoid" id="A0A482X2W4"/>
<protein>
    <submittedName>
        <fullName evidence="1">Uncharacterized protein</fullName>
    </submittedName>
</protein>
<name>A0A482X2W4_LAOST</name>